<name>A0A940SAS1_9PROT</name>
<sequence>MLAAVALAGRRVLVVENNYWIATEIEDWLLSAGADVAGPVASVADAMEAITAGGTPDAAVLDVNLREGELVYPLALWLHDHRVPFLFATGVDRIGDHPTFRDRQRLWKPLVRHELLQAISHLIGPWERQVRQDL</sequence>
<dbReference type="SUPFAM" id="SSF52172">
    <property type="entry name" value="CheY-like"/>
    <property type="match status" value="1"/>
</dbReference>
<dbReference type="EMBL" id="JAGIZA010000041">
    <property type="protein sequence ID" value="MBP0496482.1"/>
    <property type="molecule type" value="Genomic_DNA"/>
</dbReference>
<accession>A0A940SAS1</accession>
<feature type="domain" description="Response regulatory" evidence="2">
    <location>
        <begin position="11"/>
        <end position="123"/>
    </location>
</feature>
<dbReference type="Proteomes" id="UP000677537">
    <property type="component" value="Unassembled WGS sequence"/>
</dbReference>
<gene>
    <name evidence="3" type="ORF">J5Y10_27120</name>
</gene>
<dbReference type="GO" id="GO:0000160">
    <property type="term" value="P:phosphorelay signal transduction system"/>
    <property type="evidence" value="ECO:0007669"/>
    <property type="project" value="InterPro"/>
</dbReference>
<comment type="caution">
    <text evidence="3">The sequence shown here is derived from an EMBL/GenBank/DDBJ whole genome shotgun (WGS) entry which is preliminary data.</text>
</comment>
<dbReference type="Gene3D" id="3.40.50.2300">
    <property type="match status" value="1"/>
</dbReference>
<dbReference type="PROSITE" id="PS50110">
    <property type="entry name" value="RESPONSE_REGULATORY"/>
    <property type="match status" value="1"/>
</dbReference>
<feature type="modified residue" description="4-aspartylphosphate" evidence="1">
    <location>
        <position position="62"/>
    </location>
</feature>
<evidence type="ECO:0000259" key="2">
    <source>
        <dbReference type="PROSITE" id="PS50110"/>
    </source>
</evidence>
<keyword evidence="1" id="KW-0597">Phosphoprotein</keyword>
<dbReference type="AlphaFoldDB" id="A0A940SAS1"/>
<dbReference type="InterPro" id="IPR001789">
    <property type="entry name" value="Sig_transdc_resp-reg_receiver"/>
</dbReference>
<reference evidence="3" key="1">
    <citation type="submission" date="2021-03" db="EMBL/GenBank/DDBJ databases">
        <authorList>
            <person name="So Y."/>
        </authorList>
    </citation>
    <scope>NUCLEOTIDE SEQUENCE</scope>
    <source>
        <strain evidence="3">SG15</strain>
    </source>
</reference>
<proteinExistence type="predicted"/>
<dbReference type="InterPro" id="IPR011006">
    <property type="entry name" value="CheY-like_superfamily"/>
</dbReference>
<protein>
    <submittedName>
        <fullName evidence="3">Response regulator</fullName>
    </submittedName>
</protein>
<dbReference type="RefSeq" id="WP_209377270.1">
    <property type="nucleotide sequence ID" value="NZ_JAGIZA010000041.1"/>
</dbReference>
<keyword evidence="4" id="KW-1185">Reference proteome</keyword>
<evidence type="ECO:0000313" key="4">
    <source>
        <dbReference type="Proteomes" id="UP000677537"/>
    </source>
</evidence>
<organism evidence="3 4">
    <name type="scientific">Roseomonas indoligenes</name>
    <dbReference type="NCBI Taxonomy" id="2820811"/>
    <lineage>
        <taxon>Bacteria</taxon>
        <taxon>Pseudomonadati</taxon>
        <taxon>Pseudomonadota</taxon>
        <taxon>Alphaproteobacteria</taxon>
        <taxon>Acetobacterales</taxon>
        <taxon>Roseomonadaceae</taxon>
        <taxon>Roseomonas</taxon>
    </lineage>
</organism>
<evidence type="ECO:0000313" key="3">
    <source>
        <dbReference type="EMBL" id="MBP0496482.1"/>
    </source>
</evidence>
<evidence type="ECO:0000256" key="1">
    <source>
        <dbReference type="PROSITE-ProRule" id="PRU00169"/>
    </source>
</evidence>